<feature type="compositionally biased region" description="Polar residues" evidence="7">
    <location>
        <begin position="134"/>
        <end position="143"/>
    </location>
</feature>
<keyword evidence="8" id="KW-0812">Transmembrane</keyword>
<evidence type="ECO:0000256" key="6">
    <source>
        <dbReference type="ARBA" id="ARBA00025321"/>
    </source>
</evidence>
<accession>A0ABN8K844</accession>
<proteinExistence type="inferred from homology"/>
<evidence type="ECO:0000256" key="4">
    <source>
        <dbReference type="ARBA" id="ARBA00022475"/>
    </source>
</evidence>
<organism evidence="9 10">
    <name type="scientific">Mesorhizobium ventifaucium</name>
    <dbReference type="NCBI Taxonomy" id="666020"/>
    <lineage>
        <taxon>Bacteria</taxon>
        <taxon>Pseudomonadati</taxon>
        <taxon>Pseudomonadota</taxon>
        <taxon>Alphaproteobacteria</taxon>
        <taxon>Hyphomicrobiales</taxon>
        <taxon>Phyllobacteriaceae</taxon>
        <taxon>Mesorhizobium</taxon>
    </lineage>
</organism>
<evidence type="ECO:0000256" key="8">
    <source>
        <dbReference type="SAM" id="Phobius"/>
    </source>
</evidence>
<keyword evidence="10" id="KW-1185">Reference proteome</keyword>
<evidence type="ECO:0000256" key="1">
    <source>
        <dbReference type="ARBA" id="ARBA00004167"/>
    </source>
</evidence>
<evidence type="ECO:0000256" key="5">
    <source>
        <dbReference type="ARBA" id="ARBA00022734"/>
    </source>
</evidence>
<reference evidence="9" key="1">
    <citation type="submission" date="2022-03" db="EMBL/GenBank/DDBJ databases">
        <authorList>
            <person name="Brunel B."/>
        </authorList>
    </citation>
    <scope>NUCLEOTIDE SEQUENCE</scope>
    <source>
        <strain evidence="9">STM4922sample</strain>
    </source>
</reference>
<comment type="caution">
    <text evidence="9">The sequence shown here is derived from an EMBL/GenBank/DDBJ whole genome shotgun (WGS) entry which is preliminary data.</text>
</comment>
<dbReference type="EMBL" id="CAKXZS010000046">
    <property type="protein sequence ID" value="CAH2406432.1"/>
    <property type="molecule type" value="Genomic_DNA"/>
</dbReference>
<keyword evidence="5" id="KW-0430">Lectin</keyword>
<feature type="transmembrane region" description="Helical" evidence="8">
    <location>
        <begin position="30"/>
        <end position="53"/>
    </location>
</feature>
<dbReference type="InterPro" id="IPR012413">
    <property type="entry name" value="BA14K"/>
</dbReference>
<keyword evidence="8" id="KW-1133">Transmembrane helix</keyword>
<evidence type="ECO:0000313" key="9">
    <source>
        <dbReference type="EMBL" id="CAH2406432.1"/>
    </source>
</evidence>
<comment type="similarity">
    <text evidence="2">Belongs to the BA14k family.</text>
</comment>
<dbReference type="Proteomes" id="UP001152604">
    <property type="component" value="Unassembled WGS sequence"/>
</dbReference>
<evidence type="ECO:0000313" key="10">
    <source>
        <dbReference type="Proteomes" id="UP001152604"/>
    </source>
</evidence>
<gene>
    <name evidence="9" type="ORF">MES4922_500015</name>
</gene>
<keyword evidence="4" id="KW-1003">Cell membrane</keyword>
<comment type="subcellular location">
    <subcellularLocation>
        <location evidence="1">Membrane</location>
        <topology evidence="1">Single-pass membrane protein</topology>
    </subcellularLocation>
</comment>
<comment type="function">
    <text evidence="6">Has immunoglobulin-binding and hemagglutination properties, and can bind to mannose. Essential for virulence. May be involved in LPS biosynthesis or polysaccharide transport.</text>
</comment>
<keyword evidence="8" id="KW-0472">Membrane</keyword>
<feature type="region of interest" description="Disordered" evidence="7">
    <location>
        <begin position="115"/>
        <end position="145"/>
    </location>
</feature>
<sequence length="258" mass="28278">MLPRWLEPDPMPRISRDDGAKERKVKAFSAVLGGFVLTLAVFASGLAFAIWILSAEPVRQAAPTSSVAELWPREPRKVNPASQRLERLPAREVPEVAAVPADQAPFDQAPVDRAAKPADAAASSPDITATASIKPTTPATDEQQAMPAAHVEWCASRYRSYRPSDDHYTSYSGEQRPCISPYLEAGAAERVAEPADDSASYVQATETWSMDGDVPADETGGAWLPPDHVEYCFSRYRSYRPEDNSYQPYSGGPRRQCH</sequence>
<name>A0ABN8K844_9HYPH</name>
<evidence type="ECO:0000256" key="3">
    <source>
        <dbReference type="ARBA" id="ARBA00020552"/>
    </source>
</evidence>
<dbReference type="Pfam" id="PF07886">
    <property type="entry name" value="BA14K"/>
    <property type="match status" value="2"/>
</dbReference>
<feature type="compositionally biased region" description="Low complexity" evidence="7">
    <location>
        <begin position="117"/>
        <end position="133"/>
    </location>
</feature>
<evidence type="ECO:0000256" key="7">
    <source>
        <dbReference type="SAM" id="MobiDB-lite"/>
    </source>
</evidence>
<evidence type="ECO:0000256" key="2">
    <source>
        <dbReference type="ARBA" id="ARBA00010270"/>
    </source>
</evidence>
<protein>
    <recommendedName>
        <fullName evidence="3">Lectin-like protein BA14k</fullName>
    </recommendedName>
</protein>